<protein>
    <submittedName>
        <fullName evidence="3">Protein NIF3</fullName>
    </submittedName>
</protein>
<dbReference type="Pfam" id="PF01784">
    <property type="entry name" value="DUF34_NIF3"/>
    <property type="match status" value="1"/>
</dbReference>
<dbReference type="PANTHER" id="PTHR13799">
    <property type="entry name" value="NGG1 INTERACTING FACTOR 3"/>
    <property type="match status" value="1"/>
</dbReference>
<dbReference type="InterPro" id="IPR036069">
    <property type="entry name" value="DUF34/NIF3_sf"/>
</dbReference>
<dbReference type="AlphaFoldDB" id="A0AA38RV82"/>
<sequence>METPTTQASSFTKAVVKAMNTLYPETLADTAWDNVGLLLGNTERSGQVQNTVLLTNDLTPEVADEAIKEKASVIVSYHPFIFRGLKSITLDDPQQRTLLHLAQNNVAVYCPHTAVDAAPGGLNDWLADMLEFDGIEASRSVAQPVSRPAPAGFEGSGYGRVLSYRAPVKVSQIAKKLATGLGGIRHVMMALPRRASLETLEARSAAVCAGSGFDILSGCNADVIVTGEMTHHHALKATMEGRVVITVFHSNSEREFLAERMEPALLKLLQSELGDVRVVVSKEDADPFFIMDVRDL</sequence>
<organism evidence="3 4">
    <name type="scientific">Pleurostoma richardsiae</name>
    <dbReference type="NCBI Taxonomy" id="41990"/>
    <lineage>
        <taxon>Eukaryota</taxon>
        <taxon>Fungi</taxon>
        <taxon>Dikarya</taxon>
        <taxon>Ascomycota</taxon>
        <taxon>Pezizomycotina</taxon>
        <taxon>Sordariomycetes</taxon>
        <taxon>Sordariomycetidae</taxon>
        <taxon>Calosphaeriales</taxon>
        <taxon>Pleurostomataceae</taxon>
        <taxon>Pleurostoma</taxon>
    </lineage>
</organism>
<proteinExistence type="inferred from homology"/>
<evidence type="ECO:0000313" key="4">
    <source>
        <dbReference type="Proteomes" id="UP001174694"/>
    </source>
</evidence>
<dbReference type="PANTHER" id="PTHR13799:SF13">
    <property type="entry name" value="NIF3-LIKE PROTEIN 1"/>
    <property type="match status" value="1"/>
</dbReference>
<feature type="binding site" evidence="2">
    <location>
        <position position="249"/>
    </location>
    <ligand>
        <name>a divalent metal cation</name>
        <dbReference type="ChEBI" id="CHEBI:60240"/>
        <label>1</label>
    </ligand>
</feature>
<dbReference type="InterPro" id="IPR002678">
    <property type="entry name" value="DUF34/NIF3"/>
</dbReference>
<comment type="similarity">
    <text evidence="1">Belongs to the GTP cyclohydrolase I type 2/NIF3 family.</text>
</comment>
<keyword evidence="2" id="KW-0479">Metal-binding</keyword>
<name>A0AA38RV82_9PEZI</name>
<feature type="binding site" evidence="2">
    <location>
        <position position="78"/>
    </location>
    <ligand>
        <name>a divalent metal cation</name>
        <dbReference type="ChEBI" id="CHEBI:60240"/>
        <label>1</label>
    </ligand>
</feature>
<dbReference type="Gene3D" id="3.40.1390.30">
    <property type="entry name" value="NIF3 (NGG1p interacting factor 3)-like"/>
    <property type="match status" value="1"/>
</dbReference>
<evidence type="ECO:0000256" key="1">
    <source>
        <dbReference type="ARBA" id="ARBA00006964"/>
    </source>
</evidence>
<accession>A0AA38RV82</accession>
<gene>
    <name evidence="3" type="ORF">NKR23_g4817</name>
</gene>
<dbReference type="SUPFAM" id="SSF102705">
    <property type="entry name" value="NIF3 (NGG1p interacting factor 3)-like"/>
    <property type="match status" value="1"/>
</dbReference>
<evidence type="ECO:0000256" key="2">
    <source>
        <dbReference type="PIRSR" id="PIRSR602678-1"/>
    </source>
</evidence>
<dbReference type="GO" id="GO:0005739">
    <property type="term" value="C:mitochondrion"/>
    <property type="evidence" value="ECO:0007669"/>
    <property type="project" value="TreeGrafter"/>
</dbReference>
<dbReference type="Proteomes" id="UP001174694">
    <property type="component" value="Unassembled WGS sequence"/>
</dbReference>
<keyword evidence="4" id="KW-1185">Reference proteome</keyword>
<comment type="caution">
    <text evidence="3">The sequence shown here is derived from an EMBL/GenBank/DDBJ whole genome shotgun (WGS) entry which is preliminary data.</text>
</comment>
<dbReference type="GO" id="GO:0046872">
    <property type="term" value="F:metal ion binding"/>
    <property type="evidence" value="ECO:0007669"/>
    <property type="project" value="UniProtKB-KW"/>
</dbReference>
<dbReference type="NCBIfam" id="TIGR00486">
    <property type="entry name" value="YbgI_SA1388"/>
    <property type="match status" value="1"/>
</dbReference>
<evidence type="ECO:0000313" key="3">
    <source>
        <dbReference type="EMBL" id="KAJ9148612.1"/>
    </source>
</evidence>
<dbReference type="EMBL" id="JANBVO010000012">
    <property type="protein sequence ID" value="KAJ9148612.1"/>
    <property type="molecule type" value="Genomic_DNA"/>
</dbReference>
<feature type="binding site" evidence="2">
    <location>
        <position position="116"/>
    </location>
    <ligand>
        <name>a divalent metal cation</name>
        <dbReference type="ChEBI" id="CHEBI:60240"/>
        <label>1</label>
    </ligand>
</feature>
<dbReference type="FunFam" id="3.40.1390.30:FF:000001">
    <property type="entry name" value="GTP cyclohydrolase 1 type 2"/>
    <property type="match status" value="1"/>
</dbReference>
<reference evidence="3" key="1">
    <citation type="submission" date="2022-07" db="EMBL/GenBank/DDBJ databases">
        <title>Fungi with potential for degradation of polypropylene.</title>
        <authorList>
            <person name="Gostincar C."/>
        </authorList>
    </citation>
    <scope>NUCLEOTIDE SEQUENCE</scope>
    <source>
        <strain evidence="3">EXF-13308</strain>
    </source>
</reference>
<feature type="binding site" evidence="2">
    <location>
        <position position="253"/>
    </location>
    <ligand>
        <name>a divalent metal cation</name>
        <dbReference type="ChEBI" id="CHEBI:60240"/>
        <label>1</label>
    </ligand>
</feature>